<keyword evidence="4" id="KW-0732">Signal</keyword>
<keyword evidence="3" id="KW-0813">Transport</keyword>
<keyword evidence="3" id="KW-0446">Lipid-binding</keyword>
<dbReference type="GO" id="GO:0006869">
    <property type="term" value="P:lipid transport"/>
    <property type="evidence" value="ECO:0007669"/>
    <property type="project" value="InterPro"/>
</dbReference>
<dbReference type="SUPFAM" id="SSF47699">
    <property type="entry name" value="Bifunctional inhibitor/lipid-transfer protein/seed storage 2S albumin"/>
    <property type="match status" value="1"/>
</dbReference>
<keyword evidence="7" id="KW-1185">Reference proteome</keyword>
<evidence type="ECO:0000256" key="3">
    <source>
        <dbReference type="RuleBase" id="RU000628"/>
    </source>
</evidence>
<proteinExistence type="inferred from homology"/>
<feature type="domain" description="Bifunctional inhibitor/plant lipid transfer protein/seed storage helical" evidence="5">
    <location>
        <begin position="28"/>
        <end position="113"/>
    </location>
</feature>
<dbReference type="PANTHER" id="PTHR33076">
    <property type="entry name" value="NON-SPECIFIC LIPID-TRANSFER PROTEIN 2-RELATED"/>
    <property type="match status" value="1"/>
</dbReference>
<gene>
    <name evidence="6" type="ORF">RCOM_0297810</name>
</gene>
<dbReference type="Proteomes" id="UP000008311">
    <property type="component" value="Unassembled WGS sequence"/>
</dbReference>
<evidence type="ECO:0000256" key="1">
    <source>
        <dbReference type="ARBA" id="ARBA00009748"/>
    </source>
</evidence>
<evidence type="ECO:0000259" key="5">
    <source>
        <dbReference type="SMART" id="SM00499"/>
    </source>
</evidence>
<accession>B9SMA5</accession>
<dbReference type="SMART" id="SM00499">
    <property type="entry name" value="AAI"/>
    <property type="match status" value="1"/>
</dbReference>
<keyword evidence="2" id="KW-1015">Disulfide bond</keyword>
<comment type="similarity">
    <text evidence="1 3">Belongs to the plant LTP family.</text>
</comment>
<dbReference type="InterPro" id="IPR036312">
    <property type="entry name" value="Bifun_inhib/LTP/seed_sf"/>
</dbReference>
<dbReference type="EMBL" id="EQ974026">
    <property type="protein sequence ID" value="EEF35287.1"/>
    <property type="molecule type" value="Genomic_DNA"/>
</dbReference>
<dbReference type="AlphaFoldDB" id="B9SMA5"/>
<evidence type="ECO:0000256" key="4">
    <source>
        <dbReference type="SAM" id="SignalP"/>
    </source>
</evidence>
<dbReference type="GO" id="GO:0008289">
    <property type="term" value="F:lipid binding"/>
    <property type="evidence" value="ECO:0007669"/>
    <property type="project" value="UniProtKB-KW"/>
</dbReference>
<evidence type="ECO:0000313" key="7">
    <source>
        <dbReference type="Proteomes" id="UP000008311"/>
    </source>
</evidence>
<feature type="signal peptide" evidence="4">
    <location>
        <begin position="1"/>
        <end position="25"/>
    </location>
</feature>
<dbReference type="Pfam" id="PF00234">
    <property type="entry name" value="Tryp_alpha_amyl"/>
    <property type="match status" value="1"/>
</dbReference>
<dbReference type="FunCoup" id="B9SMA5">
    <property type="interactions" value="3"/>
</dbReference>
<dbReference type="InParanoid" id="B9SMA5"/>
<dbReference type="InterPro" id="IPR016140">
    <property type="entry name" value="Bifunc_inhib/LTP/seed_store"/>
</dbReference>
<name>B9SMA5_RICCO</name>
<organism evidence="6 7">
    <name type="scientific">Ricinus communis</name>
    <name type="common">Castor bean</name>
    <dbReference type="NCBI Taxonomy" id="3988"/>
    <lineage>
        <taxon>Eukaryota</taxon>
        <taxon>Viridiplantae</taxon>
        <taxon>Streptophyta</taxon>
        <taxon>Embryophyta</taxon>
        <taxon>Tracheophyta</taxon>
        <taxon>Spermatophyta</taxon>
        <taxon>Magnoliopsida</taxon>
        <taxon>eudicotyledons</taxon>
        <taxon>Gunneridae</taxon>
        <taxon>Pentapetalae</taxon>
        <taxon>rosids</taxon>
        <taxon>fabids</taxon>
        <taxon>Malpighiales</taxon>
        <taxon>Euphorbiaceae</taxon>
        <taxon>Acalyphoideae</taxon>
        <taxon>Acalypheae</taxon>
        <taxon>Ricinus</taxon>
    </lineage>
</organism>
<dbReference type="STRING" id="3988.B9SMA5"/>
<evidence type="ECO:0000256" key="2">
    <source>
        <dbReference type="ARBA" id="ARBA00023157"/>
    </source>
</evidence>
<dbReference type="InterPro" id="IPR000528">
    <property type="entry name" value="Plant_nsLTP"/>
</dbReference>
<reference evidence="7" key="1">
    <citation type="journal article" date="2010" name="Nat. Biotechnol.">
        <title>Draft genome sequence of the oilseed species Ricinus communis.</title>
        <authorList>
            <person name="Chan A.P."/>
            <person name="Crabtree J."/>
            <person name="Zhao Q."/>
            <person name="Lorenzi H."/>
            <person name="Orvis J."/>
            <person name="Puiu D."/>
            <person name="Melake-Berhan A."/>
            <person name="Jones K.M."/>
            <person name="Redman J."/>
            <person name="Chen G."/>
            <person name="Cahoon E.B."/>
            <person name="Gedil M."/>
            <person name="Stanke M."/>
            <person name="Haas B.J."/>
            <person name="Wortman J.R."/>
            <person name="Fraser-Liggett C.M."/>
            <person name="Ravel J."/>
            <person name="Rabinowicz P.D."/>
        </authorList>
    </citation>
    <scope>NUCLEOTIDE SEQUENCE [LARGE SCALE GENOMIC DNA]</scope>
    <source>
        <strain evidence="7">cv. Hale</strain>
    </source>
</reference>
<dbReference type="CDD" id="cd01960">
    <property type="entry name" value="nsLTP1"/>
    <property type="match status" value="1"/>
</dbReference>
<protein>
    <recommendedName>
        <fullName evidence="3">Non-specific lipid-transfer protein</fullName>
    </recommendedName>
</protein>
<sequence length="115" mass="12121">MMKGAVISVLAAAIILQAMAMQGEAVNCGQVNKALSSCVPFLTGFDTTPSLTCCAGVMELKRLAPTVKDKRIACECVKTAAARYPNIREDAASSLPYKCGVVINVPISKTTNCHE</sequence>
<evidence type="ECO:0000313" key="6">
    <source>
        <dbReference type="EMBL" id="EEF35287.1"/>
    </source>
</evidence>
<dbReference type="PRINTS" id="PR00382">
    <property type="entry name" value="LIPIDTRNSFER"/>
</dbReference>
<dbReference type="Gene3D" id="1.10.110.10">
    <property type="entry name" value="Plant lipid-transfer and hydrophobic proteins"/>
    <property type="match status" value="1"/>
</dbReference>
<comment type="function">
    <text evidence="3">Plant non-specific lipid-transfer proteins transfer phospholipids as well as galactolipids across membranes. May play a role in wax or cutin deposition in the cell walls of expanding epidermal cells and certain secretory tissues.</text>
</comment>
<feature type="chain" id="PRO_5002891950" description="Non-specific lipid-transfer protein" evidence="4">
    <location>
        <begin position="26"/>
        <end position="115"/>
    </location>
</feature>